<keyword evidence="2" id="KW-1185">Reference proteome</keyword>
<dbReference type="Proteomes" id="UP001437256">
    <property type="component" value="Unassembled WGS sequence"/>
</dbReference>
<organism evidence="1 2">
    <name type="scientific">Marasmius tenuissimus</name>
    <dbReference type="NCBI Taxonomy" id="585030"/>
    <lineage>
        <taxon>Eukaryota</taxon>
        <taxon>Fungi</taxon>
        <taxon>Dikarya</taxon>
        <taxon>Basidiomycota</taxon>
        <taxon>Agaricomycotina</taxon>
        <taxon>Agaricomycetes</taxon>
        <taxon>Agaricomycetidae</taxon>
        <taxon>Agaricales</taxon>
        <taxon>Marasmiineae</taxon>
        <taxon>Marasmiaceae</taxon>
        <taxon>Marasmius</taxon>
    </lineage>
</organism>
<evidence type="ECO:0000313" key="2">
    <source>
        <dbReference type="Proteomes" id="UP001437256"/>
    </source>
</evidence>
<evidence type="ECO:0008006" key="3">
    <source>
        <dbReference type="Google" id="ProtNLM"/>
    </source>
</evidence>
<protein>
    <recommendedName>
        <fullName evidence="3">Maturase K</fullName>
    </recommendedName>
</protein>
<gene>
    <name evidence="1" type="ORF">AAF712_007096</name>
</gene>
<proteinExistence type="predicted"/>
<sequence>MDFDFKHLFKRICTLLCSKEGMLVNATVINKLLLSEWLLRISTLSHGWIHNLLNPKDAQNVPRAIDLMKVIEQLNKLKSSHIINRTPHR</sequence>
<accession>A0ABR2ZX83</accession>
<evidence type="ECO:0000313" key="1">
    <source>
        <dbReference type="EMBL" id="KAL0065968.1"/>
    </source>
</evidence>
<dbReference type="EMBL" id="JBBXMP010000041">
    <property type="protein sequence ID" value="KAL0065968.1"/>
    <property type="molecule type" value="Genomic_DNA"/>
</dbReference>
<comment type="caution">
    <text evidence="1">The sequence shown here is derived from an EMBL/GenBank/DDBJ whole genome shotgun (WGS) entry which is preliminary data.</text>
</comment>
<name>A0ABR2ZX83_9AGAR</name>
<reference evidence="1 2" key="1">
    <citation type="submission" date="2024-05" db="EMBL/GenBank/DDBJ databases">
        <title>A draft genome resource for the thread blight pathogen Marasmius tenuissimus strain MS-2.</title>
        <authorList>
            <person name="Yulfo-Soto G.E."/>
            <person name="Baruah I.K."/>
            <person name="Amoako-Attah I."/>
            <person name="Bukari Y."/>
            <person name="Meinhardt L.W."/>
            <person name="Bailey B.A."/>
            <person name="Cohen S.P."/>
        </authorList>
    </citation>
    <scope>NUCLEOTIDE SEQUENCE [LARGE SCALE GENOMIC DNA]</scope>
    <source>
        <strain evidence="1 2">MS-2</strain>
    </source>
</reference>